<dbReference type="EMBL" id="JADBGQ010000008">
    <property type="protein sequence ID" value="KAG5384002.1"/>
    <property type="molecule type" value="Genomic_DNA"/>
</dbReference>
<proteinExistence type="predicted"/>
<accession>A0ABQ7LBQ8</accession>
<evidence type="ECO:0000313" key="1">
    <source>
        <dbReference type="EMBL" id="KAG5384002.1"/>
    </source>
</evidence>
<keyword evidence="2" id="KW-1185">Reference proteome</keyword>
<evidence type="ECO:0000313" key="2">
    <source>
        <dbReference type="Proteomes" id="UP000823674"/>
    </source>
</evidence>
<organism evidence="1 2">
    <name type="scientific">Brassica rapa subsp. trilocularis</name>
    <dbReference type="NCBI Taxonomy" id="1813537"/>
    <lineage>
        <taxon>Eukaryota</taxon>
        <taxon>Viridiplantae</taxon>
        <taxon>Streptophyta</taxon>
        <taxon>Embryophyta</taxon>
        <taxon>Tracheophyta</taxon>
        <taxon>Spermatophyta</taxon>
        <taxon>Magnoliopsida</taxon>
        <taxon>eudicotyledons</taxon>
        <taxon>Gunneridae</taxon>
        <taxon>Pentapetalae</taxon>
        <taxon>rosids</taxon>
        <taxon>malvids</taxon>
        <taxon>Brassicales</taxon>
        <taxon>Brassicaceae</taxon>
        <taxon>Brassiceae</taxon>
        <taxon>Brassica</taxon>
    </lineage>
</organism>
<comment type="caution">
    <text evidence="1">The sequence shown here is derived from an EMBL/GenBank/DDBJ whole genome shotgun (WGS) entry which is preliminary data.</text>
</comment>
<sequence length="100" mass="11221">MSICWRAHQLIHPDDVETELEFPYRAADLSPSSCRLGDETSNRNSVIKPSINQVGERSAIKSRSSSTVQVSLLRFWDARNLSRGGDLMGVDMLLLDSQEQ</sequence>
<gene>
    <name evidence="1" type="primary">A09p032830.1_BraROA</name>
    <name evidence="1" type="ORF">IGI04_035472</name>
</gene>
<protein>
    <submittedName>
        <fullName evidence="1">Uncharacterized protein</fullName>
    </submittedName>
</protein>
<dbReference type="Proteomes" id="UP000823674">
    <property type="component" value="Chromosome A09"/>
</dbReference>
<name>A0ABQ7LBQ8_BRACM</name>
<reference evidence="1 2" key="1">
    <citation type="submission" date="2021-03" db="EMBL/GenBank/DDBJ databases">
        <authorList>
            <person name="King G.J."/>
            <person name="Bancroft I."/>
            <person name="Baten A."/>
            <person name="Bloomfield J."/>
            <person name="Borpatragohain P."/>
            <person name="He Z."/>
            <person name="Irish N."/>
            <person name="Irwin J."/>
            <person name="Liu K."/>
            <person name="Mauleon R.P."/>
            <person name="Moore J."/>
            <person name="Morris R."/>
            <person name="Ostergaard L."/>
            <person name="Wang B."/>
            <person name="Wells R."/>
        </authorList>
    </citation>
    <scope>NUCLEOTIDE SEQUENCE [LARGE SCALE GENOMIC DNA]</scope>
    <source>
        <strain evidence="1">R-o-18</strain>
        <tissue evidence="1">Leaf</tissue>
    </source>
</reference>